<evidence type="ECO:0000313" key="3">
    <source>
        <dbReference type="Proteomes" id="UP000315226"/>
    </source>
</evidence>
<sequence length="335" mass="35535">MRDQVQAGAPWQAQVPARAQTRVRVRDRFGSAFTASVSVLFFEAVIGSIVFYVWMETQEVPALGYNLFNIFFLFVMGLIGVAAGAVGAVLLSVAVVMPLVAVAGWLGRTVSGRDVWWWIPLLAAAGGTLPGLVAASMVPAGFPENVSSGLIGWFMGVAALGVPALVVRRLVLPDRPRVFGTAMFGWVALYGTLGVVVTGALAGVALYAGIGYEPPRLTAERLAGTWSDGNGGRITFTADGKVTADGVKTFGFDDDRHDAGQPCTGAGTWVYHPGDGSWSQNVGVSVDACVGSLGPWEVFGTPEHPKLYVLVGDPDAWDLYILEPDDHPREEPVRD</sequence>
<reference evidence="2 3" key="1">
    <citation type="submission" date="2019-06" db="EMBL/GenBank/DDBJ databases">
        <title>Whole genome shotgun sequence of Streptomyces gardneri NBRC 12865.</title>
        <authorList>
            <person name="Hosoyama A."/>
            <person name="Uohara A."/>
            <person name="Ohji S."/>
            <person name="Ichikawa N."/>
        </authorList>
    </citation>
    <scope>NUCLEOTIDE SEQUENCE [LARGE SCALE GENOMIC DNA]</scope>
    <source>
        <strain evidence="2 3">NBRC 12865</strain>
    </source>
</reference>
<evidence type="ECO:0000256" key="1">
    <source>
        <dbReference type="SAM" id="Phobius"/>
    </source>
</evidence>
<evidence type="ECO:0000313" key="2">
    <source>
        <dbReference type="EMBL" id="GEB57157.1"/>
    </source>
</evidence>
<accession>A0A4Y3RKD4</accession>
<proteinExistence type="predicted"/>
<feature type="transmembrane region" description="Helical" evidence="1">
    <location>
        <begin position="115"/>
        <end position="138"/>
    </location>
</feature>
<keyword evidence="1" id="KW-0812">Transmembrane</keyword>
<dbReference type="EMBL" id="BJMN01000015">
    <property type="protein sequence ID" value="GEB57157.1"/>
    <property type="molecule type" value="Genomic_DNA"/>
</dbReference>
<keyword evidence="1" id="KW-1133">Transmembrane helix</keyword>
<keyword evidence="1" id="KW-0472">Membrane</keyword>
<feature type="transmembrane region" description="Helical" evidence="1">
    <location>
        <begin position="70"/>
        <end position="103"/>
    </location>
</feature>
<feature type="transmembrane region" description="Helical" evidence="1">
    <location>
        <begin position="150"/>
        <end position="171"/>
    </location>
</feature>
<feature type="transmembrane region" description="Helical" evidence="1">
    <location>
        <begin position="183"/>
        <end position="208"/>
    </location>
</feature>
<comment type="caution">
    <text evidence="2">The sequence shown here is derived from an EMBL/GenBank/DDBJ whole genome shotgun (WGS) entry which is preliminary data.</text>
</comment>
<organism evidence="2 3">
    <name type="scientific">Streptomyces gardneri</name>
    <dbReference type="NCBI Taxonomy" id="66892"/>
    <lineage>
        <taxon>Bacteria</taxon>
        <taxon>Bacillati</taxon>
        <taxon>Actinomycetota</taxon>
        <taxon>Actinomycetes</taxon>
        <taxon>Kitasatosporales</taxon>
        <taxon>Streptomycetaceae</taxon>
        <taxon>Streptomyces</taxon>
    </lineage>
</organism>
<keyword evidence="3" id="KW-1185">Reference proteome</keyword>
<dbReference type="AlphaFoldDB" id="A0A4Y3RKD4"/>
<dbReference type="Proteomes" id="UP000315226">
    <property type="component" value="Unassembled WGS sequence"/>
</dbReference>
<gene>
    <name evidence="2" type="ORF">SGA01_27620</name>
</gene>
<protein>
    <submittedName>
        <fullName evidence="2">Uncharacterized protein</fullName>
    </submittedName>
</protein>
<feature type="transmembrane region" description="Helical" evidence="1">
    <location>
        <begin position="32"/>
        <end position="55"/>
    </location>
</feature>
<name>A0A4Y3RKD4_9ACTN</name>